<gene>
    <name evidence="3" type="ORF">PR001_g27656</name>
    <name evidence="2" type="ORF">PR002_g28343</name>
    <name evidence="4" type="ORF">PR003_g29210</name>
</gene>
<feature type="region of interest" description="Disordered" evidence="1">
    <location>
        <begin position="82"/>
        <end position="105"/>
    </location>
</feature>
<evidence type="ECO:0000313" key="3">
    <source>
        <dbReference type="EMBL" id="KAE8968902.1"/>
    </source>
</evidence>
<comment type="caution">
    <text evidence="2">The sequence shown here is derived from an EMBL/GenBank/DDBJ whole genome shotgun (WGS) entry which is preliminary data.</text>
</comment>
<dbReference type="AlphaFoldDB" id="A0A6A3HC85"/>
<dbReference type="EMBL" id="QXFU01004907">
    <property type="protein sequence ID" value="KAE8966514.1"/>
    <property type="molecule type" value="Genomic_DNA"/>
</dbReference>
<feature type="compositionally biased region" description="Basic and acidic residues" evidence="1">
    <location>
        <begin position="94"/>
        <end position="105"/>
    </location>
</feature>
<evidence type="ECO:0000313" key="6">
    <source>
        <dbReference type="Proteomes" id="UP000434957"/>
    </source>
</evidence>
<accession>A0A6A3HC85</accession>
<dbReference type="EMBL" id="QXFT01004779">
    <property type="protein sequence ID" value="KAE9275894.1"/>
    <property type="molecule type" value="Genomic_DNA"/>
</dbReference>
<organism evidence="2 7">
    <name type="scientific">Phytophthora rubi</name>
    <dbReference type="NCBI Taxonomy" id="129364"/>
    <lineage>
        <taxon>Eukaryota</taxon>
        <taxon>Sar</taxon>
        <taxon>Stramenopiles</taxon>
        <taxon>Oomycota</taxon>
        <taxon>Peronosporomycetes</taxon>
        <taxon>Peronosporales</taxon>
        <taxon>Peronosporaceae</taxon>
        <taxon>Phytophthora</taxon>
    </lineage>
</organism>
<reference evidence="5 7" key="1">
    <citation type="submission" date="2018-09" db="EMBL/GenBank/DDBJ databases">
        <title>Genomic investigation of the strawberry pathogen Phytophthora fragariae indicates pathogenicity is determined by transcriptional variation in three key races.</title>
        <authorList>
            <person name="Adams T.M."/>
            <person name="Armitage A.D."/>
            <person name="Sobczyk M.K."/>
            <person name="Bates H.J."/>
            <person name="Dunwell J.M."/>
            <person name="Nellist C.F."/>
            <person name="Harrison R.J."/>
        </authorList>
    </citation>
    <scope>NUCLEOTIDE SEQUENCE [LARGE SCALE GENOMIC DNA]</scope>
    <source>
        <strain evidence="3 5">SCRP249</strain>
        <strain evidence="2 7">SCRP324</strain>
        <strain evidence="4 6">SCRP333</strain>
    </source>
</reference>
<evidence type="ECO:0000313" key="4">
    <source>
        <dbReference type="EMBL" id="KAE9275894.1"/>
    </source>
</evidence>
<dbReference type="Proteomes" id="UP000429607">
    <property type="component" value="Unassembled WGS sequence"/>
</dbReference>
<sequence>MKGNFKGKTKAKVRREIPLAECIDKDVSVDACDAQHDNPPASDDGYMSFSPSSIHLPLTLGRGSTPFSDEDEPMESVVNAVTADAPGNAQAADKQPDGDVDMEGH</sequence>
<dbReference type="EMBL" id="QXFV01004571">
    <property type="protein sequence ID" value="KAE8968902.1"/>
    <property type="molecule type" value="Genomic_DNA"/>
</dbReference>
<dbReference type="OrthoDB" id="96320at2759"/>
<evidence type="ECO:0000313" key="5">
    <source>
        <dbReference type="Proteomes" id="UP000429607"/>
    </source>
</evidence>
<keyword evidence="6" id="KW-1185">Reference proteome</keyword>
<evidence type="ECO:0000313" key="7">
    <source>
        <dbReference type="Proteomes" id="UP000435112"/>
    </source>
</evidence>
<evidence type="ECO:0000313" key="2">
    <source>
        <dbReference type="EMBL" id="KAE8966514.1"/>
    </source>
</evidence>
<dbReference type="Proteomes" id="UP000434957">
    <property type="component" value="Unassembled WGS sequence"/>
</dbReference>
<dbReference type="Proteomes" id="UP000435112">
    <property type="component" value="Unassembled WGS sequence"/>
</dbReference>
<evidence type="ECO:0000256" key="1">
    <source>
        <dbReference type="SAM" id="MobiDB-lite"/>
    </source>
</evidence>
<name>A0A6A3HC85_9STRA</name>
<proteinExistence type="predicted"/>
<protein>
    <submittedName>
        <fullName evidence="2">Uncharacterized protein</fullName>
    </submittedName>
</protein>